<dbReference type="Proteomes" id="UP001346149">
    <property type="component" value="Unassembled WGS sequence"/>
</dbReference>
<feature type="region of interest" description="Disordered" evidence="1">
    <location>
        <begin position="47"/>
        <end position="86"/>
    </location>
</feature>
<comment type="caution">
    <text evidence="2">The sequence shown here is derived from an EMBL/GenBank/DDBJ whole genome shotgun (WGS) entry which is preliminary data.</text>
</comment>
<dbReference type="AlphaFoldDB" id="A0AAN7LYW8"/>
<evidence type="ECO:0000256" key="1">
    <source>
        <dbReference type="SAM" id="MobiDB-lite"/>
    </source>
</evidence>
<keyword evidence="3" id="KW-1185">Reference proteome</keyword>
<feature type="compositionally biased region" description="Basic residues" evidence="1">
    <location>
        <begin position="66"/>
        <end position="75"/>
    </location>
</feature>
<gene>
    <name evidence="2" type="ORF">SAY86_031134</name>
</gene>
<evidence type="ECO:0000313" key="2">
    <source>
        <dbReference type="EMBL" id="KAK4798808.1"/>
    </source>
</evidence>
<accession>A0AAN7LYW8</accession>
<dbReference type="EMBL" id="JAXQNO010000005">
    <property type="protein sequence ID" value="KAK4798808.1"/>
    <property type="molecule type" value="Genomic_DNA"/>
</dbReference>
<name>A0AAN7LYW8_TRANT</name>
<reference evidence="2 3" key="1">
    <citation type="journal article" date="2023" name="Hortic Res">
        <title>Pangenome of water caltrop reveals structural variations and asymmetric subgenome divergence after allopolyploidization.</title>
        <authorList>
            <person name="Zhang X."/>
            <person name="Chen Y."/>
            <person name="Wang L."/>
            <person name="Yuan Y."/>
            <person name="Fang M."/>
            <person name="Shi L."/>
            <person name="Lu R."/>
            <person name="Comes H.P."/>
            <person name="Ma Y."/>
            <person name="Chen Y."/>
            <person name="Huang G."/>
            <person name="Zhou Y."/>
            <person name="Zheng Z."/>
            <person name="Qiu Y."/>
        </authorList>
    </citation>
    <scope>NUCLEOTIDE SEQUENCE [LARGE SCALE GENOMIC DNA]</scope>
    <source>
        <strain evidence="2">F231</strain>
    </source>
</reference>
<evidence type="ECO:0000313" key="3">
    <source>
        <dbReference type="Proteomes" id="UP001346149"/>
    </source>
</evidence>
<organism evidence="2 3">
    <name type="scientific">Trapa natans</name>
    <name type="common">Water chestnut</name>
    <dbReference type="NCBI Taxonomy" id="22666"/>
    <lineage>
        <taxon>Eukaryota</taxon>
        <taxon>Viridiplantae</taxon>
        <taxon>Streptophyta</taxon>
        <taxon>Embryophyta</taxon>
        <taxon>Tracheophyta</taxon>
        <taxon>Spermatophyta</taxon>
        <taxon>Magnoliopsida</taxon>
        <taxon>eudicotyledons</taxon>
        <taxon>Gunneridae</taxon>
        <taxon>Pentapetalae</taxon>
        <taxon>rosids</taxon>
        <taxon>malvids</taxon>
        <taxon>Myrtales</taxon>
        <taxon>Lythraceae</taxon>
        <taxon>Trapa</taxon>
    </lineage>
</organism>
<sequence>MINDLLPARVPLRYPLRLTWTIKNSRTETNLGSIRSKALFALKDRGAEAATTSQKEEGDEEEKEAKMKKKKKKASSKGEASQSVVVVDPKSSKGPISYAIDFLEELMVKLMYDSDTACSLYFLSGNFAPVPVETPPTTDLPVKGHLPVSFIL</sequence>
<proteinExistence type="predicted"/>
<protein>
    <submittedName>
        <fullName evidence="2">Uncharacterized protein</fullName>
    </submittedName>
</protein>